<dbReference type="RefSeq" id="XP_001887894.1">
    <property type="nucleotide sequence ID" value="XM_001887859.1"/>
</dbReference>
<evidence type="ECO:0000313" key="2">
    <source>
        <dbReference type="EMBL" id="EDR01542.1"/>
    </source>
</evidence>
<gene>
    <name evidence="2" type="ORF">LACBIDRAFT_310871</name>
</gene>
<dbReference type="AlphaFoldDB" id="B0DVA2"/>
<feature type="compositionally biased region" description="Low complexity" evidence="1">
    <location>
        <begin position="24"/>
        <end position="36"/>
    </location>
</feature>
<proteinExistence type="predicted"/>
<sequence length="184" mass="19960">MASGKGNDSTIPVVPPTTVSEKSTPQGPQTIQPGPTANMSVSGGGTRNALNLPLDAEGKRDWSHGICDCFGDINTCCLAWWCPCLAHARNKRRLDHLEAHGTPDPERGVRCSSDGWIYACIDFSCNMGWALQVATRGNIRQRYGIRGSSAEDFCTAYCCQPCDLVQGSRELQLEEESLEPTGRV</sequence>
<dbReference type="PANTHER" id="PTHR15907">
    <property type="entry name" value="DUF614 FAMILY PROTEIN-RELATED"/>
    <property type="match status" value="1"/>
</dbReference>
<dbReference type="GeneID" id="6083469"/>
<dbReference type="Proteomes" id="UP000001194">
    <property type="component" value="Unassembled WGS sequence"/>
</dbReference>
<dbReference type="NCBIfam" id="TIGR01571">
    <property type="entry name" value="A_thal_Cys_rich"/>
    <property type="match status" value="1"/>
</dbReference>
<dbReference type="KEGG" id="lbc:LACBIDRAFT_310871"/>
<dbReference type="EMBL" id="DS547138">
    <property type="protein sequence ID" value="EDR01542.1"/>
    <property type="molecule type" value="Genomic_DNA"/>
</dbReference>
<evidence type="ECO:0000256" key="1">
    <source>
        <dbReference type="SAM" id="MobiDB-lite"/>
    </source>
</evidence>
<reference evidence="2 3" key="1">
    <citation type="journal article" date="2008" name="Nature">
        <title>The genome of Laccaria bicolor provides insights into mycorrhizal symbiosis.</title>
        <authorList>
            <person name="Martin F."/>
            <person name="Aerts A."/>
            <person name="Ahren D."/>
            <person name="Brun A."/>
            <person name="Danchin E.G.J."/>
            <person name="Duchaussoy F."/>
            <person name="Gibon J."/>
            <person name="Kohler A."/>
            <person name="Lindquist E."/>
            <person name="Pereda V."/>
            <person name="Salamov A."/>
            <person name="Shapiro H.J."/>
            <person name="Wuyts J."/>
            <person name="Blaudez D."/>
            <person name="Buee M."/>
            <person name="Brokstein P."/>
            <person name="Canbaeck B."/>
            <person name="Cohen D."/>
            <person name="Courty P.E."/>
            <person name="Coutinho P.M."/>
            <person name="Delaruelle C."/>
            <person name="Detter J.C."/>
            <person name="Deveau A."/>
            <person name="DiFazio S."/>
            <person name="Duplessis S."/>
            <person name="Fraissinet-Tachet L."/>
            <person name="Lucic E."/>
            <person name="Frey-Klett P."/>
            <person name="Fourrey C."/>
            <person name="Feussner I."/>
            <person name="Gay G."/>
            <person name="Grimwood J."/>
            <person name="Hoegger P.J."/>
            <person name="Jain P."/>
            <person name="Kilaru S."/>
            <person name="Labbe J."/>
            <person name="Lin Y.C."/>
            <person name="Legue V."/>
            <person name="Le Tacon F."/>
            <person name="Marmeisse R."/>
            <person name="Melayah D."/>
            <person name="Montanini B."/>
            <person name="Muratet M."/>
            <person name="Nehls U."/>
            <person name="Niculita-Hirzel H."/>
            <person name="Oudot-Le Secq M.P."/>
            <person name="Peter M."/>
            <person name="Quesneville H."/>
            <person name="Rajashekar B."/>
            <person name="Reich M."/>
            <person name="Rouhier N."/>
            <person name="Schmutz J."/>
            <person name="Yin T."/>
            <person name="Chalot M."/>
            <person name="Henrissat B."/>
            <person name="Kuees U."/>
            <person name="Lucas S."/>
            <person name="Van de Peer Y."/>
            <person name="Podila G.K."/>
            <person name="Polle A."/>
            <person name="Pukkila P.J."/>
            <person name="Richardson P.M."/>
            <person name="Rouze P."/>
            <person name="Sanders I.R."/>
            <person name="Stajich J.E."/>
            <person name="Tunlid A."/>
            <person name="Tuskan G."/>
            <person name="Grigoriev I.V."/>
        </authorList>
    </citation>
    <scope>NUCLEOTIDE SEQUENCE [LARGE SCALE GENOMIC DNA]</scope>
    <source>
        <strain evidence="3">S238N-H82 / ATCC MYA-4686</strain>
    </source>
</reference>
<feature type="compositionally biased region" description="Polar residues" evidence="1">
    <location>
        <begin position="1"/>
        <end position="10"/>
    </location>
</feature>
<dbReference type="InterPro" id="IPR006461">
    <property type="entry name" value="PLAC_motif_containing"/>
</dbReference>
<evidence type="ECO:0000313" key="3">
    <source>
        <dbReference type="Proteomes" id="UP000001194"/>
    </source>
</evidence>
<dbReference type="InParanoid" id="B0DVA2"/>
<name>B0DVA2_LACBS</name>
<protein>
    <submittedName>
        <fullName evidence="2">Predicted protein</fullName>
    </submittedName>
</protein>
<organism evidence="3">
    <name type="scientific">Laccaria bicolor (strain S238N-H82 / ATCC MYA-4686)</name>
    <name type="common">Bicoloured deceiver</name>
    <name type="synonym">Laccaria laccata var. bicolor</name>
    <dbReference type="NCBI Taxonomy" id="486041"/>
    <lineage>
        <taxon>Eukaryota</taxon>
        <taxon>Fungi</taxon>
        <taxon>Dikarya</taxon>
        <taxon>Basidiomycota</taxon>
        <taxon>Agaricomycotina</taxon>
        <taxon>Agaricomycetes</taxon>
        <taxon>Agaricomycetidae</taxon>
        <taxon>Agaricales</taxon>
        <taxon>Agaricineae</taxon>
        <taxon>Hydnangiaceae</taxon>
        <taxon>Laccaria</taxon>
    </lineage>
</organism>
<dbReference type="HOGENOM" id="CLU_083147_6_0_1"/>
<keyword evidence="3" id="KW-1185">Reference proteome</keyword>
<dbReference type="OrthoDB" id="1045822at2759"/>
<feature type="region of interest" description="Disordered" evidence="1">
    <location>
        <begin position="1"/>
        <end position="45"/>
    </location>
</feature>
<dbReference type="Pfam" id="PF04749">
    <property type="entry name" value="PLAC8"/>
    <property type="match status" value="1"/>
</dbReference>
<accession>B0DVA2</accession>
<dbReference type="STRING" id="486041.B0DVA2"/>